<feature type="region of interest" description="Disordered" evidence="8">
    <location>
        <begin position="221"/>
        <end position="242"/>
    </location>
</feature>
<dbReference type="InterPro" id="IPR001959">
    <property type="entry name" value="Transposase"/>
</dbReference>
<comment type="caution">
    <text evidence="12">The sequence shown here is derived from an EMBL/GenBank/DDBJ whole genome shotgun (WGS) entry which is preliminary data.</text>
</comment>
<evidence type="ECO:0000256" key="2">
    <source>
        <dbReference type="ARBA" id="ARBA00011044"/>
    </source>
</evidence>
<evidence type="ECO:0000256" key="8">
    <source>
        <dbReference type="SAM" id="MobiDB-lite"/>
    </source>
</evidence>
<evidence type="ECO:0000259" key="9">
    <source>
        <dbReference type="Pfam" id="PF01385"/>
    </source>
</evidence>
<evidence type="ECO:0000259" key="11">
    <source>
        <dbReference type="Pfam" id="PF12323"/>
    </source>
</evidence>
<evidence type="ECO:0000256" key="6">
    <source>
        <dbReference type="ARBA" id="ARBA00023125"/>
    </source>
</evidence>
<organism evidence="12 13">
    <name type="scientific">Dictyobacter aurantiacus</name>
    <dbReference type="NCBI Taxonomy" id="1936993"/>
    <lineage>
        <taxon>Bacteria</taxon>
        <taxon>Bacillati</taxon>
        <taxon>Chloroflexota</taxon>
        <taxon>Ktedonobacteria</taxon>
        <taxon>Ktedonobacterales</taxon>
        <taxon>Dictyobacteraceae</taxon>
        <taxon>Dictyobacter</taxon>
    </lineage>
</organism>
<dbReference type="InterPro" id="IPR021027">
    <property type="entry name" value="Transposase_put_HTH"/>
</dbReference>
<evidence type="ECO:0000256" key="4">
    <source>
        <dbReference type="ARBA" id="ARBA00022723"/>
    </source>
</evidence>
<evidence type="ECO:0000313" key="12">
    <source>
        <dbReference type="EMBL" id="GCE09149.1"/>
    </source>
</evidence>
<dbReference type="OrthoDB" id="143610at2"/>
<dbReference type="EMBL" id="BIFQ01000002">
    <property type="protein sequence ID" value="GCE09149.1"/>
    <property type="molecule type" value="Genomic_DNA"/>
</dbReference>
<evidence type="ECO:0000256" key="7">
    <source>
        <dbReference type="ARBA" id="ARBA00023172"/>
    </source>
</evidence>
<keyword evidence="4" id="KW-0479">Metal-binding</keyword>
<name>A0A401ZQK5_9CHLR</name>
<dbReference type="InterPro" id="IPR010095">
    <property type="entry name" value="Cas12f1-like_TNB"/>
</dbReference>
<dbReference type="AlphaFoldDB" id="A0A401ZQK5"/>
<dbReference type="NCBIfam" id="TIGR01766">
    <property type="entry name" value="IS200/IS605 family accessory protein TnpB-like domain"/>
    <property type="match status" value="1"/>
</dbReference>
<evidence type="ECO:0000256" key="5">
    <source>
        <dbReference type="ARBA" id="ARBA00022833"/>
    </source>
</evidence>
<keyword evidence="3" id="KW-0815">Transposition</keyword>
<comment type="similarity">
    <text evidence="1">In the C-terminal section; belongs to the transposase 35 family.</text>
</comment>
<evidence type="ECO:0000313" key="13">
    <source>
        <dbReference type="Proteomes" id="UP000287224"/>
    </source>
</evidence>
<dbReference type="InterPro" id="IPR051399">
    <property type="entry name" value="RNA-guided_DNA_endo/Transpos"/>
</dbReference>
<accession>A0A401ZQK5</accession>
<comment type="similarity">
    <text evidence="2">In the N-terminal section; belongs to the transposase 2 family.</text>
</comment>
<reference evidence="13" key="1">
    <citation type="submission" date="2018-12" db="EMBL/GenBank/DDBJ databases">
        <title>Tengunoibacter tsumagoiensis gen. nov., sp. nov., Dictyobacter kobayashii sp. nov., D. alpinus sp. nov., and D. joshuensis sp. nov. and description of Dictyobacteraceae fam. nov. within the order Ktedonobacterales isolated from Tengu-no-mugimeshi.</title>
        <authorList>
            <person name="Wang C.M."/>
            <person name="Zheng Y."/>
            <person name="Sakai Y."/>
            <person name="Toyoda A."/>
            <person name="Minakuchi Y."/>
            <person name="Abe K."/>
            <person name="Yokota A."/>
            <person name="Yabe S."/>
        </authorList>
    </citation>
    <scope>NUCLEOTIDE SEQUENCE [LARGE SCALE GENOMIC DNA]</scope>
    <source>
        <strain evidence="13">S-27</strain>
    </source>
</reference>
<keyword evidence="13" id="KW-1185">Reference proteome</keyword>
<protein>
    <submittedName>
        <fullName evidence="12">Transposase</fullName>
    </submittedName>
</protein>
<feature type="domain" description="Probable transposase IS891/IS1136/IS1341" evidence="9">
    <location>
        <begin position="174"/>
        <end position="295"/>
    </location>
</feature>
<dbReference type="GO" id="GO:0003677">
    <property type="term" value="F:DNA binding"/>
    <property type="evidence" value="ECO:0007669"/>
    <property type="project" value="UniProtKB-KW"/>
</dbReference>
<feature type="domain" description="Transposase putative helix-turn-helix" evidence="11">
    <location>
        <begin position="1"/>
        <end position="48"/>
    </location>
</feature>
<sequence length="378" mass="42482">MQVIRGYKTELDLNNAQKTACLQHAGASRFTYNWGLKRYEEEYKAGRKAPSAMSLHKELNALKQTHFPWMYTVSKCAPQEALRNLEKAFKQFFGKVKLKAQGTYRGKLGYPRWKSKKRGIGSFRLTGAIHVFEDRIQLPRLGTLRLHEHGYIPTNAKVLSATVSEQAGRWFVSVQVEEYGSDPVLATGPALGIDLGVKAMATASDGTIIANPKALRSNLKKLRRASRQHSRKQKGSKNRARATRKLARLHAHIGNIRKDALHKATSQLVMKTKSSSERPAVIVLEDLNVSGMLKNRRLSRAIADVGFYEFRRQMLYKAEQTGCKVVLVSRWEPSSKTCSGCKAVREELDLRERTFLCHACGLVLDRDLNAAYNLAALA</sequence>
<feature type="domain" description="Cas12f1-like TNB" evidence="10">
    <location>
        <begin position="307"/>
        <end position="374"/>
    </location>
</feature>
<dbReference type="Pfam" id="PF07282">
    <property type="entry name" value="Cas12f1-like_TNB"/>
    <property type="match status" value="1"/>
</dbReference>
<dbReference type="GO" id="GO:0046872">
    <property type="term" value="F:metal ion binding"/>
    <property type="evidence" value="ECO:0007669"/>
    <property type="project" value="UniProtKB-KW"/>
</dbReference>
<dbReference type="PANTHER" id="PTHR30405">
    <property type="entry name" value="TRANSPOSASE"/>
    <property type="match status" value="1"/>
</dbReference>
<dbReference type="Pfam" id="PF12323">
    <property type="entry name" value="HTH_OrfB_IS605"/>
    <property type="match status" value="1"/>
</dbReference>
<gene>
    <name evidence="12" type="primary">tlpB_1</name>
    <name evidence="12" type="ORF">KDAU_64780</name>
</gene>
<dbReference type="PANTHER" id="PTHR30405:SF25">
    <property type="entry name" value="RNA-GUIDED DNA ENDONUCLEASE INSQ-RELATED"/>
    <property type="match status" value="1"/>
</dbReference>
<dbReference type="RefSeq" id="WP_126601583.1">
    <property type="nucleotide sequence ID" value="NZ_BIFQ01000002.1"/>
</dbReference>
<dbReference type="GO" id="GO:0032196">
    <property type="term" value="P:transposition"/>
    <property type="evidence" value="ECO:0007669"/>
    <property type="project" value="UniProtKB-KW"/>
</dbReference>
<dbReference type="Pfam" id="PF01385">
    <property type="entry name" value="OrfB_IS605"/>
    <property type="match status" value="1"/>
</dbReference>
<keyword evidence="6" id="KW-0238">DNA-binding</keyword>
<evidence type="ECO:0000259" key="10">
    <source>
        <dbReference type="Pfam" id="PF07282"/>
    </source>
</evidence>
<evidence type="ECO:0000256" key="1">
    <source>
        <dbReference type="ARBA" id="ARBA00008761"/>
    </source>
</evidence>
<dbReference type="GO" id="GO:0006310">
    <property type="term" value="P:DNA recombination"/>
    <property type="evidence" value="ECO:0007669"/>
    <property type="project" value="UniProtKB-KW"/>
</dbReference>
<dbReference type="Proteomes" id="UP000287224">
    <property type="component" value="Unassembled WGS sequence"/>
</dbReference>
<keyword evidence="7" id="KW-0233">DNA recombination</keyword>
<dbReference type="NCBIfam" id="NF040570">
    <property type="entry name" value="guided_TnpB"/>
    <property type="match status" value="1"/>
</dbReference>
<evidence type="ECO:0000256" key="3">
    <source>
        <dbReference type="ARBA" id="ARBA00022578"/>
    </source>
</evidence>
<proteinExistence type="inferred from homology"/>
<keyword evidence="5" id="KW-0862">Zinc</keyword>